<dbReference type="Pfam" id="PF01326">
    <property type="entry name" value="PPDK_N"/>
    <property type="match status" value="1"/>
</dbReference>
<accession>A0ABU3NNI7</accession>
<dbReference type="SUPFAM" id="SSF56059">
    <property type="entry name" value="Glutathione synthetase ATP-binding domain-like"/>
    <property type="match status" value="1"/>
</dbReference>
<comment type="caution">
    <text evidence="2">The sequence shown here is derived from an EMBL/GenBank/DDBJ whole genome shotgun (WGS) entry which is preliminary data.</text>
</comment>
<organism evidence="2 3">
    <name type="scientific">Thermanaerothrix solaris</name>
    <dbReference type="NCBI Taxonomy" id="3058434"/>
    <lineage>
        <taxon>Bacteria</taxon>
        <taxon>Bacillati</taxon>
        <taxon>Chloroflexota</taxon>
        <taxon>Anaerolineae</taxon>
        <taxon>Anaerolineales</taxon>
        <taxon>Anaerolineaceae</taxon>
        <taxon>Thermanaerothrix</taxon>
    </lineage>
</organism>
<dbReference type="Proteomes" id="UP001254165">
    <property type="component" value="Unassembled WGS sequence"/>
</dbReference>
<evidence type="ECO:0000313" key="2">
    <source>
        <dbReference type="EMBL" id="MDT8898406.1"/>
    </source>
</evidence>
<feature type="domain" description="Pyruvate phosphate dikinase AMP/ATP-binding" evidence="1">
    <location>
        <begin position="198"/>
        <end position="584"/>
    </location>
</feature>
<gene>
    <name evidence="2" type="ORF">QYE77_09015</name>
</gene>
<reference evidence="2 3" key="1">
    <citation type="submission" date="2023-07" db="EMBL/GenBank/DDBJ databases">
        <title>Novel species of Thermanaerothrix with wide hydrolytic capabilities.</title>
        <authorList>
            <person name="Zayulina K.S."/>
            <person name="Podosokorskaya O.A."/>
            <person name="Elcheninov A.G."/>
        </authorList>
    </citation>
    <scope>NUCLEOTIDE SEQUENCE [LARGE SCALE GENOMIC DNA]</scope>
    <source>
        <strain evidence="2 3">4228-RoL</strain>
    </source>
</reference>
<sequence length="805" mass="91506">MGFPSSQTDRLIEIYLTLGQYPILSSRIRERMRRELFARGLITPAAFEAEVREMAVRSQAREGLRDPFSEEPADVWEMRLSRVRDQLTDLKFSQYLTLDDLERLIAEVLSERGVDAAGLMLSINPELAPIDLVFEQALTIERLPPAKRTRYEARLQETKVVLIRHLISDQLPYVTIARRWFTVSDLLHIRRRKIGPGRIGGKAAGMILAYRILQAVADLGANVTLTIPESYFLGADVHYAFMAINNLYHWNDQKYKTEAEMRAEYPQIVRDCEAGEFPPDVLQKLEILLSNVGKQPLIVRSSSLLEDNFGTAFAGKYESIFLPNQGTPEENLRALTRAIARVYASTFNPNALLYRRERGLLDYDERMAILIQVVQGERYGRYFLPQAAGVAFSRNLYRWAPQIRREDGFVRLVWGLGTRAVERVGNDFPRLVALSHPLLHPSKDVRMIRRYSQQYVDVIDLEDNAFKTLPVPEVLKADYPALRYLAQVEEEGFLTSLRTRYLAGDSRRLVLTFDDFLRRTPFAEAMRRLLRTLETHYGVPVDVEFTAQVQETGGGPHLYLTLLQCRPQSQLQPRAAAALPSTLPEEDVIFRTQFVVPEGTVERIAYVVFIPPEAYFALSAYLLRQELARAIGRLNTALAGECFIMVGPGRWGSSNPDLGVPVGYGDVYHARALVELTGQHFGLPPEPSLGTHFFQDLLESQIYPLAIDLDDRTTHFARAFFYETPNRLNEFLPNHHHLGEALRLIRVSDYRPEHHLDLVMSDEKGVAVAFLHADAEHNGRLTATARAVTVALESEPEPPLPEILE</sequence>
<dbReference type="Gene3D" id="3.30.1490.20">
    <property type="entry name" value="ATP-grasp fold, A domain"/>
    <property type="match status" value="1"/>
</dbReference>
<evidence type="ECO:0000313" key="3">
    <source>
        <dbReference type="Proteomes" id="UP001254165"/>
    </source>
</evidence>
<dbReference type="EMBL" id="JAUHMF010000002">
    <property type="protein sequence ID" value="MDT8898406.1"/>
    <property type="molecule type" value="Genomic_DNA"/>
</dbReference>
<dbReference type="InterPro" id="IPR013815">
    <property type="entry name" value="ATP_grasp_subdomain_1"/>
</dbReference>
<proteinExistence type="predicted"/>
<dbReference type="InterPro" id="IPR002192">
    <property type="entry name" value="PPDK_AMP/ATP-bd"/>
</dbReference>
<evidence type="ECO:0000259" key="1">
    <source>
        <dbReference type="Pfam" id="PF01326"/>
    </source>
</evidence>
<keyword evidence="3" id="KW-1185">Reference proteome</keyword>
<dbReference type="Gene3D" id="3.30.470.20">
    <property type="entry name" value="ATP-grasp fold, B domain"/>
    <property type="match status" value="1"/>
</dbReference>
<name>A0ABU3NNI7_9CHLR</name>
<protein>
    <submittedName>
        <fullName evidence="2">PEP/pyruvate-binding domain-containing protein</fullName>
    </submittedName>
</protein>
<dbReference type="RefSeq" id="WP_315625065.1">
    <property type="nucleotide sequence ID" value="NZ_JAUHMF010000002.1"/>
</dbReference>